<sequence length="61" mass="7196">MEIRDCHKRLLKKTSFNILMSIPKMQFQAELVDVIVSNYNLDEDYFEIGQLRPEPVSRPQA</sequence>
<proteinExistence type="predicted"/>
<reference evidence="1" key="2">
    <citation type="submission" date="2023-06" db="EMBL/GenBank/DDBJ databases">
        <authorList>
            <person name="Ma L."/>
            <person name="Liu K.-W."/>
            <person name="Li Z."/>
            <person name="Hsiao Y.-Y."/>
            <person name="Qi Y."/>
            <person name="Fu T."/>
            <person name="Tang G."/>
            <person name="Zhang D."/>
            <person name="Sun W.-H."/>
            <person name="Liu D.-K."/>
            <person name="Li Y."/>
            <person name="Chen G.-Z."/>
            <person name="Liu X.-D."/>
            <person name="Liao X.-Y."/>
            <person name="Jiang Y.-T."/>
            <person name="Yu X."/>
            <person name="Hao Y."/>
            <person name="Huang J."/>
            <person name="Zhao X.-W."/>
            <person name="Ke S."/>
            <person name="Chen Y.-Y."/>
            <person name="Wu W.-L."/>
            <person name="Hsu J.-L."/>
            <person name="Lin Y.-F."/>
            <person name="Huang M.-D."/>
            <person name="Li C.-Y."/>
            <person name="Huang L."/>
            <person name="Wang Z.-W."/>
            <person name="Zhao X."/>
            <person name="Zhong W.-Y."/>
            <person name="Peng D.-H."/>
            <person name="Ahmad S."/>
            <person name="Lan S."/>
            <person name="Zhang J.-S."/>
            <person name="Tsai W.-C."/>
            <person name="Van De Peer Y."/>
            <person name="Liu Z.-J."/>
        </authorList>
    </citation>
    <scope>NUCLEOTIDE SEQUENCE</scope>
    <source>
        <strain evidence="1">CP</strain>
        <tissue evidence="1">Leaves</tissue>
    </source>
</reference>
<keyword evidence="2" id="KW-1185">Reference proteome</keyword>
<accession>A0AAV9E418</accession>
<evidence type="ECO:0000313" key="2">
    <source>
        <dbReference type="Proteomes" id="UP001180020"/>
    </source>
</evidence>
<dbReference type="AlphaFoldDB" id="A0AAV9E418"/>
<dbReference type="Proteomes" id="UP001180020">
    <property type="component" value="Unassembled WGS sequence"/>
</dbReference>
<comment type="caution">
    <text evidence="1">The sequence shown here is derived from an EMBL/GenBank/DDBJ whole genome shotgun (WGS) entry which is preliminary data.</text>
</comment>
<evidence type="ECO:0000313" key="1">
    <source>
        <dbReference type="EMBL" id="KAK1308406.1"/>
    </source>
</evidence>
<protein>
    <submittedName>
        <fullName evidence="1">Uncharacterized protein</fullName>
    </submittedName>
</protein>
<name>A0AAV9E418_ACOCL</name>
<gene>
    <name evidence="1" type="ORF">QJS10_CPA09g00652</name>
</gene>
<reference evidence="1" key="1">
    <citation type="journal article" date="2023" name="Nat. Commun.">
        <title>Diploid and tetraploid genomes of Acorus and the evolution of monocots.</title>
        <authorList>
            <person name="Ma L."/>
            <person name="Liu K.W."/>
            <person name="Li Z."/>
            <person name="Hsiao Y.Y."/>
            <person name="Qi Y."/>
            <person name="Fu T."/>
            <person name="Tang G.D."/>
            <person name="Zhang D."/>
            <person name="Sun W.H."/>
            <person name="Liu D.K."/>
            <person name="Li Y."/>
            <person name="Chen G.Z."/>
            <person name="Liu X.D."/>
            <person name="Liao X.Y."/>
            <person name="Jiang Y.T."/>
            <person name="Yu X."/>
            <person name="Hao Y."/>
            <person name="Huang J."/>
            <person name="Zhao X.W."/>
            <person name="Ke S."/>
            <person name="Chen Y.Y."/>
            <person name="Wu W.L."/>
            <person name="Hsu J.L."/>
            <person name="Lin Y.F."/>
            <person name="Huang M.D."/>
            <person name="Li C.Y."/>
            <person name="Huang L."/>
            <person name="Wang Z.W."/>
            <person name="Zhao X."/>
            <person name="Zhong W.Y."/>
            <person name="Peng D.H."/>
            <person name="Ahmad S."/>
            <person name="Lan S."/>
            <person name="Zhang J.S."/>
            <person name="Tsai W.C."/>
            <person name="Van de Peer Y."/>
            <person name="Liu Z.J."/>
        </authorList>
    </citation>
    <scope>NUCLEOTIDE SEQUENCE</scope>
    <source>
        <strain evidence="1">CP</strain>
    </source>
</reference>
<organism evidence="1 2">
    <name type="scientific">Acorus calamus</name>
    <name type="common">Sweet flag</name>
    <dbReference type="NCBI Taxonomy" id="4465"/>
    <lineage>
        <taxon>Eukaryota</taxon>
        <taxon>Viridiplantae</taxon>
        <taxon>Streptophyta</taxon>
        <taxon>Embryophyta</taxon>
        <taxon>Tracheophyta</taxon>
        <taxon>Spermatophyta</taxon>
        <taxon>Magnoliopsida</taxon>
        <taxon>Liliopsida</taxon>
        <taxon>Acoraceae</taxon>
        <taxon>Acorus</taxon>
    </lineage>
</organism>
<dbReference type="EMBL" id="JAUJYO010000009">
    <property type="protein sequence ID" value="KAK1308406.1"/>
    <property type="molecule type" value="Genomic_DNA"/>
</dbReference>